<evidence type="ECO:0000256" key="2">
    <source>
        <dbReference type="ARBA" id="ARBA00006375"/>
    </source>
</evidence>
<comment type="similarity">
    <text evidence="2 11">Belongs to the mitochondrial carrier (TC 2.A.29) family.</text>
</comment>
<keyword evidence="4 10" id="KW-0812">Transmembrane</keyword>
<evidence type="ECO:0000256" key="6">
    <source>
        <dbReference type="ARBA" id="ARBA00022792"/>
    </source>
</evidence>
<evidence type="ECO:0000256" key="10">
    <source>
        <dbReference type="PROSITE-ProRule" id="PRU00282"/>
    </source>
</evidence>
<feature type="repeat" description="Solcar" evidence="10">
    <location>
        <begin position="1"/>
        <end position="82"/>
    </location>
</feature>
<evidence type="ECO:0000256" key="8">
    <source>
        <dbReference type="ARBA" id="ARBA00023128"/>
    </source>
</evidence>
<dbReference type="Proteomes" id="UP001430584">
    <property type="component" value="Unassembled WGS sequence"/>
</dbReference>
<protein>
    <recommendedName>
        <fullName evidence="14">Mitochondrial carrier</fullName>
    </recommendedName>
</protein>
<sequence length="180" mass="20199">MSPFELTKMSAQISVLAQCKEGGAKPNPIVQSYAELGTFRTAQMVVKHRGLGGLYAGVHYHLLRDTIGTGIYFMTYESSKQLLANARGNSPTSPLAVVVAGGLCGLVSWACIYPIDTAKSIYQRNCFTQHRDRTTKQKIQFFNPRMYKGKSCTKSRTFELIKKRINRLDYDEELLRAHGK</sequence>
<keyword evidence="9 10" id="KW-0472">Membrane</keyword>
<name>A0ABR3CQM9_9PEZI</name>
<dbReference type="Gene3D" id="1.50.40.10">
    <property type="entry name" value="Mitochondrial carrier domain"/>
    <property type="match status" value="1"/>
</dbReference>
<keyword evidence="8" id="KW-0496">Mitochondrion</keyword>
<dbReference type="InterPro" id="IPR018108">
    <property type="entry name" value="MCP_transmembrane"/>
</dbReference>
<evidence type="ECO:0000256" key="3">
    <source>
        <dbReference type="ARBA" id="ARBA00022448"/>
    </source>
</evidence>
<gene>
    <name evidence="12" type="ORF">SLS55_001908</name>
</gene>
<evidence type="ECO:0000313" key="12">
    <source>
        <dbReference type="EMBL" id="KAL0262934.1"/>
    </source>
</evidence>
<keyword evidence="6" id="KW-0999">Mitochondrion inner membrane</keyword>
<reference evidence="12 13" key="1">
    <citation type="submission" date="2024-02" db="EMBL/GenBank/DDBJ databases">
        <title>De novo assembly and annotation of 12 fungi associated with fruit tree decline syndrome in Ontario, Canada.</title>
        <authorList>
            <person name="Sulman M."/>
            <person name="Ellouze W."/>
            <person name="Ilyukhin E."/>
        </authorList>
    </citation>
    <scope>NUCLEOTIDE SEQUENCE [LARGE SCALE GENOMIC DNA]</scope>
    <source>
        <strain evidence="12 13">FDS-637</strain>
    </source>
</reference>
<keyword evidence="3 11" id="KW-0813">Transport</keyword>
<dbReference type="SUPFAM" id="SSF103506">
    <property type="entry name" value="Mitochondrial carrier"/>
    <property type="match status" value="1"/>
</dbReference>
<organism evidence="12 13">
    <name type="scientific">Diplodia seriata</name>
    <dbReference type="NCBI Taxonomy" id="420778"/>
    <lineage>
        <taxon>Eukaryota</taxon>
        <taxon>Fungi</taxon>
        <taxon>Dikarya</taxon>
        <taxon>Ascomycota</taxon>
        <taxon>Pezizomycotina</taxon>
        <taxon>Dothideomycetes</taxon>
        <taxon>Dothideomycetes incertae sedis</taxon>
        <taxon>Botryosphaeriales</taxon>
        <taxon>Botryosphaeriaceae</taxon>
        <taxon>Diplodia</taxon>
    </lineage>
</organism>
<keyword evidence="13" id="KW-1185">Reference proteome</keyword>
<evidence type="ECO:0000313" key="13">
    <source>
        <dbReference type="Proteomes" id="UP001430584"/>
    </source>
</evidence>
<dbReference type="PANTHER" id="PTHR45624">
    <property type="entry name" value="MITOCHONDRIAL BASIC AMINO ACIDS TRANSPORTER-RELATED"/>
    <property type="match status" value="1"/>
</dbReference>
<comment type="subcellular location">
    <subcellularLocation>
        <location evidence="1">Mitochondrion membrane</location>
        <topology evidence="1">Multi-pass membrane protein</topology>
    </subcellularLocation>
</comment>
<dbReference type="PROSITE" id="PS50920">
    <property type="entry name" value="SOLCAR"/>
    <property type="match status" value="1"/>
</dbReference>
<proteinExistence type="inferred from homology"/>
<evidence type="ECO:0000256" key="4">
    <source>
        <dbReference type="ARBA" id="ARBA00022692"/>
    </source>
</evidence>
<dbReference type="PANTHER" id="PTHR45624:SF9">
    <property type="entry name" value="CARRIER PROTEIN, PUTATIVE (AFU_ORTHOLOGUE AFUA_4G06390)-RELATED"/>
    <property type="match status" value="1"/>
</dbReference>
<evidence type="ECO:0000256" key="11">
    <source>
        <dbReference type="RuleBase" id="RU000488"/>
    </source>
</evidence>
<dbReference type="GeneID" id="92005993"/>
<dbReference type="RefSeq" id="XP_066635963.1">
    <property type="nucleotide sequence ID" value="XM_066773396.1"/>
</dbReference>
<keyword evidence="7" id="KW-1133">Transmembrane helix</keyword>
<evidence type="ECO:0000256" key="7">
    <source>
        <dbReference type="ARBA" id="ARBA00022989"/>
    </source>
</evidence>
<evidence type="ECO:0000256" key="5">
    <source>
        <dbReference type="ARBA" id="ARBA00022737"/>
    </source>
</evidence>
<comment type="caution">
    <text evidence="12">The sequence shown here is derived from an EMBL/GenBank/DDBJ whole genome shotgun (WGS) entry which is preliminary data.</text>
</comment>
<evidence type="ECO:0000256" key="9">
    <source>
        <dbReference type="ARBA" id="ARBA00023136"/>
    </source>
</evidence>
<dbReference type="EMBL" id="JAJVCZ030000002">
    <property type="protein sequence ID" value="KAL0262934.1"/>
    <property type="molecule type" value="Genomic_DNA"/>
</dbReference>
<evidence type="ECO:0000256" key="1">
    <source>
        <dbReference type="ARBA" id="ARBA00004225"/>
    </source>
</evidence>
<dbReference type="InterPro" id="IPR023395">
    <property type="entry name" value="MCP_dom_sf"/>
</dbReference>
<accession>A0ABR3CQM9</accession>
<evidence type="ECO:0008006" key="14">
    <source>
        <dbReference type="Google" id="ProtNLM"/>
    </source>
</evidence>
<dbReference type="InterPro" id="IPR050567">
    <property type="entry name" value="Mitochondrial_Carrier"/>
</dbReference>
<dbReference type="Pfam" id="PF00153">
    <property type="entry name" value="Mito_carr"/>
    <property type="match status" value="1"/>
</dbReference>
<keyword evidence="5" id="KW-0677">Repeat</keyword>